<dbReference type="GO" id="GO:0005886">
    <property type="term" value="C:plasma membrane"/>
    <property type="evidence" value="ECO:0007669"/>
    <property type="project" value="UniProtKB-SubCell"/>
</dbReference>
<evidence type="ECO:0000256" key="2">
    <source>
        <dbReference type="ARBA" id="ARBA00009212"/>
    </source>
</evidence>
<keyword evidence="4 8" id="KW-1003">Cell membrane</keyword>
<sequence>MTLLEFVILFGFALVILGVVLAAIRLVRGPSLADRIVALDLMTVQLVSFGGLTALLSGSAGFLDVAVVLALVGFLATVCLARYLERRILLKAEELT</sequence>
<gene>
    <name evidence="10" type="ORF">FHD67_07615</name>
</gene>
<keyword evidence="8" id="KW-0406">Ion transport</keyword>
<keyword evidence="3 8" id="KW-0813">Transport</keyword>
<evidence type="ECO:0000256" key="5">
    <source>
        <dbReference type="ARBA" id="ARBA00022692"/>
    </source>
</evidence>
<keyword evidence="6 9" id="KW-1133">Transmembrane helix</keyword>
<evidence type="ECO:0000256" key="3">
    <source>
        <dbReference type="ARBA" id="ARBA00022448"/>
    </source>
</evidence>
<dbReference type="EMBL" id="VDDC01000012">
    <property type="protein sequence ID" value="TNH39936.1"/>
    <property type="molecule type" value="Genomic_DNA"/>
</dbReference>
<reference evidence="10 11" key="1">
    <citation type="submission" date="2019-06" db="EMBL/GenBank/DDBJ databases">
        <authorList>
            <person name="Li J."/>
        </authorList>
    </citation>
    <scope>NUCLEOTIDE SEQUENCE [LARGE SCALE GENOMIC DNA]</scope>
    <source>
        <strain evidence="10 11">CGMCC 1.8012</strain>
    </source>
</reference>
<dbReference type="Proteomes" id="UP000304880">
    <property type="component" value="Unassembled WGS sequence"/>
</dbReference>
<evidence type="ECO:0000313" key="11">
    <source>
        <dbReference type="Proteomes" id="UP000304880"/>
    </source>
</evidence>
<dbReference type="Pfam" id="PF04066">
    <property type="entry name" value="MrpF_PhaF"/>
    <property type="match status" value="1"/>
</dbReference>
<feature type="transmembrane region" description="Helical" evidence="9">
    <location>
        <begin position="62"/>
        <end position="84"/>
    </location>
</feature>
<evidence type="ECO:0000256" key="8">
    <source>
        <dbReference type="PIRNR" id="PIRNR028784"/>
    </source>
</evidence>
<keyword evidence="11" id="KW-1185">Reference proteome</keyword>
<dbReference type="RefSeq" id="WP_052715060.1">
    <property type="nucleotide sequence ID" value="NZ_VDDC01000012.1"/>
</dbReference>
<keyword evidence="5 9" id="KW-0812">Transmembrane</keyword>
<dbReference type="PIRSF" id="PIRSF028784">
    <property type="entry name" value="MrpF"/>
    <property type="match status" value="1"/>
</dbReference>
<proteinExistence type="inferred from homology"/>
<keyword evidence="7 8" id="KW-0472">Membrane</keyword>
<organism evidence="10 11">
    <name type="scientific">Paracoccus haeundaensis</name>
    <dbReference type="NCBI Taxonomy" id="225362"/>
    <lineage>
        <taxon>Bacteria</taxon>
        <taxon>Pseudomonadati</taxon>
        <taxon>Pseudomonadota</taxon>
        <taxon>Alphaproteobacteria</taxon>
        <taxon>Rhodobacterales</taxon>
        <taxon>Paracoccaceae</taxon>
        <taxon>Paracoccus</taxon>
    </lineage>
</organism>
<accession>A0A5C4R7G8</accession>
<evidence type="ECO:0000256" key="4">
    <source>
        <dbReference type="ARBA" id="ARBA00022475"/>
    </source>
</evidence>
<comment type="subcellular location">
    <subcellularLocation>
        <location evidence="1 8">Cell membrane</location>
        <topology evidence="1 8">Multi-pass membrane protein</topology>
    </subcellularLocation>
</comment>
<comment type="caution">
    <text evidence="10">The sequence shown here is derived from an EMBL/GenBank/DDBJ whole genome shotgun (WGS) entry which is preliminary data.</text>
</comment>
<evidence type="ECO:0000256" key="7">
    <source>
        <dbReference type="ARBA" id="ARBA00023136"/>
    </source>
</evidence>
<dbReference type="GeneID" id="97047382"/>
<evidence type="ECO:0000256" key="1">
    <source>
        <dbReference type="ARBA" id="ARBA00004651"/>
    </source>
</evidence>
<evidence type="ECO:0000256" key="9">
    <source>
        <dbReference type="SAM" id="Phobius"/>
    </source>
</evidence>
<evidence type="ECO:0000313" key="10">
    <source>
        <dbReference type="EMBL" id="TNH39936.1"/>
    </source>
</evidence>
<feature type="transmembrane region" description="Helical" evidence="9">
    <location>
        <begin position="36"/>
        <end position="56"/>
    </location>
</feature>
<dbReference type="PANTHER" id="PTHR34702:SF1">
    <property type="entry name" value="NA(+)_H(+) ANTIPORTER SUBUNIT F"/>
    <property type="match status" value="1"/>
</dbReference>
<dbReference type="PANTHER" id="PTHR34702">
    <property type="entry name" value="NA(+)/H(+) ANTIPORTER SUBUNIT F1"/>
    <property type="match status" value="1"/>
</dbReference>
<comment type="similarity">
    <text evidence="2 8">Belongs to the CPA3 antiporters (TC 2.A.63) subunit F family.</text>
</comment>
<feature type="transmembrane region" description="Helical" evidence="9">
    <location>
        <begin position="6"/>
        <end position="24"/>
    </location>
</feature>
<dbReference type="GO" id="GO:0015385">
    <property type="term" value="F:sodium:proton antiporter activity"/>
    <property type="evidence" value="ECO:0007669"/>
    <property type="project" value="TreeGrafter"/>
</dbReference>
<evidence type="ECO:0000256" key="6">
    <source>
        <dbReference type="ARBA" id="ARBA00022989"/>
    </source>
</evidence>
<dbReference type="InterPro" id="IPR007208">
    <property type="entry name" value="MrpF/PhaF-like"/>
</dbReference>
<dbReference type="AlphaFoldDB" id="A0A5C4R7G8"/>
<keyword evidence="8" id="KW-0050">Antiport</keyword>
<name>A0A5C4R7G8_9RHOB</name>
<protein>
    <submittedName>
        <fullName evidence="10">pH regulation protein F</fullName>
    </submittedName>
</protein>